<gene>
    <name evidence="8" type="ORF">S06H3_44661</name>
</gene>
<evidence type="ECO:0000256" key="6">
    <source>
        <dbReference type="SAM" id="Phobius"/>
    </source>
</evidence>
<evidence type="ECO:0000256" key="3">
    <source>
        <dbReference type="ARBA" id="ARBA00022692"/>
    </source>
</evidence>
<protein>
    <recommendedName>
        <fullName evidence="7">MgtC/SapB/SrpB/YhiD N-terminal domain-containing protein</fullName>
    </recommendedName>
</protein>
<keyword evidence="2" id="KW-1003">Cell membrane</keyword>
<organism evidence="8">
    <name type="scientific">marine sediment metagenome</name>
    <dbReference type="NCBI Taxonomy" id="412755"/>
    <lineage>
        <taxon>unclassified sequences</taxon>
        <taxon>metagenomes</taxon>
        <taxon>ecological metagenomes</taxon>
    </lineage>
</organism>
<feature type="transmembrane region" description="Helical" evidence="6">
    <location>
        <begin position="7"/>
        <end position="24"/>
    </location>
</feature>
<name>X1NCQ6_9ZZZZ</name>
<feature type="transmembrane region" description="Helical" evidence="6">
    <location>
        <begin position="92"/>
        <end position="113"/>
    </location>
</feature>
<feature type="transmembrane region" description="Helical" evidence="6">
    <location>
        <begin position="36"/>
        <end position="55"/>
    </location>
</feature>
<sequence length="117" mass="11780">MPVELEMAFRILLAAVLGGIIGYQRERADKSAGIRTNTLICVGAALFTVVSIYGFEAADPSRVAAGIVTGIGFIGAGSIIRRGGGIVEGLTTAATIWAVAGIGLAAGAGLYIISVVT</sequence>
<dbReference type="PRINTS" id="PR01837">
    <property type="entry name" value="MGTCSAPBPROT"/>
</dbReference>
<evidence type="ECO:0000256" key="2">
    <source>
        <dbReference type="ARBA" id="ARBA00022475"/>
    </source>
</evidence>
<evidence type="ECO:0000313" key="8">
    <source>
        <dbReference type="EMBL" id="GAI41418.1"/>
    </source>
</evidence>
<evidence type="ECO:0000256" key="4">
    <source>
        <dbReference type="ARBA" id="ARBA00022989"/>
    </source>
</evidence>
<proteinExistence type="predicted"/>
<evidence type="ECO:0000256" key="1">
    <source>
        <dbReference type="ARBA" id="ARBA00004651"/>
    </source>
</evidence>
<keyword evidence="5 6" id="KW-0472">Membrane</keyword>
<dbReference type="InterPro" id="IPR003416">
    <property type="entry name" value="MgtC/SapB/SrpB/YhiD_fam"/>
</dbReference>
<feature type="non-terminal residue" evidence="8">
    <location>
        <position position="117"/>
    </location>
</feature>
<dbReference type="AlphaFoldDB" id="X1NCQ6"/>
<accession>X1NCQ6</accession>
<dbReference type="Pfam" id="PF02308">
    <property type="entry name" value="MgtC"/>
    <property type="match status" value="1"/>
</dbReference>
<dbReference type="GO" id="GO:0005886">
    <property type="term" value="C:plasma membrane"/>
    <property type="evidence" value="ECO:0007669"/>
    <property type="project" value="UniProtKB-SubCell"/>
</dbReference>
<reference evidence="8" key="1">
    <citation type="journal article" date="2014" name="Front. Microbiol.">
        <title>High frequency of phylogenetically diverse reductive dehalogenase-homologous genes in deep subseafloor sedimentary metagenomes.</title>
        <authorList>
            <person name="Kawai M."/>
            <person name="Futagami T."/>
            <person name="Toyoda A."/>
            <person name="Takaki Y."/>
            <person name="Nishi S."/>
            <person name="Hori S."/>
            <person name="Arai W."/>
            <person name="Tsubouchi T."/>
            <person name="Morono Y."/>
            <person name="Uchiyama I."/>
            <person name="Ito T."/>
            <person name="Fujiyama A."/>
            <person name="Inagaki F."/>
            <person name="Takami H."/>
        </authorList>
    </citation>
    <scope>NUCLEOTIDE SEQUENCE</scope>
    <source>
        <strain evidence="8">Expedition CK06-06</strain>
    </source>
</reference>
<comment type="caution">
    <text evidence="8">The sequence shown here is derived from an EMBL/GenBank/DDBJ whole genome shotgun (WGS) entry which is preliminary data.</text>
</comment>
<keyword evidence="4 6" id="KW-1133">Transmembrane helix</keyword>
<comment type="subcellular location">
    <subcellularLocation>
        <location evidence="1">Cell membrane</location>
        <topology evidence="1">Multi-pass membrane protein</topology>
    </subcellularLocation>
</comment>
<keyword evidence="3 6" id="KW-0812">Transmembrane</keyword>
<dbReference type="PANTHER" id="PTHR33778">
    <property type="entry name" value="PROTEIN MGTC"/>
    <property type="match status" value="1"/>
</dbReference>
<dbReference type="EMBL" id="BARV01027802">
    <property type="protein sequence ID" value="GAI41418.1"/>
    <property type="molecule type" value="Genomic_DNA"/>
</dbReference>
<feature type="domain" description="MgtC/SapB/SrpB/YhiD N-terminal" evidence="7">
    <location>
        <begin position="11"/>
        <end position="116"/>
    </location>
</feature>
<feature type="transmembrane region" description="Helical" evidence="6">
    <location>
        <begin position="61"/>
        <end position="80"/>
    </location>
</feature>
<dbReference type="PANTHER" id="PTHR33778:SF1">
    <property type="entry name" value="MAGNESIUM TRANSPORTER YHID-RELATED"/>
    <property type="match status" value="1"/>
</dbReference>
<evidence type="ECO:0000259" key="7">
    <source>
        <dbReference type="Pfam" id="PF02308"/>
    </source>
</evidence>
<evidence type="ECO:0000256" key="5">
    <source>
        <dbReference type="ARBA" id="ARBA00023136"/>
    </source>
</evidence>
<dbReference type="InterPro" id="IPR049177">
    <property type="entry name" value="MgtC_SapB_SrpB_YhiD_N"/>
</dbReference>